<keyword evidence="5" id="KW-1185">Reference proteome</keyword>
<dbReference type="Proteomes" id="UP000051412">
    <property type="component" value="Unassembled WGS sequence"/>
</dbReference>
<dbReference type="InterPro" id="IPR000182">
    <property type="entry name" value="GNAT_dom"/>
</dbReference>
<dbReference type="GO" id="GO:0016747">
    <property type="term" value="F:acyltransferase activity, transferring groups other than amino-acyl groups"/>
    <property type="evidence" value="ECO:0007669"/>
    <property type="project" value="InterPro"/>
</dbReference>
<proteinExistence type="predicted"/>
<evidence type="ECO:0000313" key="5">
    <source>
        <dbReference type="Proteomes" id="UP000051412"/>
    </source>
</evidence>
<organism evidence="4 5">
    <name type="scientific">Limosilactobacillus panis DSM 6035</name>
    <dbReference type="NCBI Taxonomy" id="1423782"/>
    <lineage>
        <taxon>Bacteria</taxon>
        <taxon>Bacillati</taxon>
        <taxon>Bacillota</taxon>
        <taxon>Bacilli</taxon>
        <taxon>Lactobacillales</taxon>
        <taxon>Lactobacillaceae</taxon>
        <taxon>Limosilactobacillus</taxon>
    </lineage>
</organism>
<dbReference type="PATRIC" id="fig|1423782.4.peg.408"/>
<dbReference type="PANTHER" id="PTHR43072:SF23">
    <property type="entry name" value="UPF0039 PROTEIN C11D3.02C"/>
    <property type="match status" value="1"/>
</dbReference>
<dbReference type="PROSITE" id="PS51186">
    <property type="entry name" value="GNAT"/>
    <property type="match status" value="1"/>
</dbReference>
<comment type="caution">
    <text evidence="4">The sequence shown here is derived from an EMBL/GenBank/DDBJ whole genome shotgun (WGS) entry which is preliminary data.</text>
</comment>
<dbReference type="EMBL" id="AZGM01000013">
    <property type="protein sequence ID" value="KRM30207.1"/>
    <property type="molecule type" value="Genomic_DNA"/>
</dbReference>
<keyword evidence="2" id="KW-0012">Acyltransferase</keyword>
<dbReference type="RefSeq" id="WP_053003055.1">
    <property type="nucleotide sequence ID" value="NZ_AZGM01000013.1"/>
</dbReference>
<evidence type="ECO:0000313" key="4">
    <source>
        <dbReference type="EMBL" id="KRM30207.1"/>
    </source>
</evidence>
<sequence>MKAKPTIKIRRAQKADQETIVAIFNEAVQAGIATDESQAVTVADRQDWFAQFDDRHPLWVVTIDGQVCGWCALEPFYPNHAYADSAEIAIYIHKQARRKGLGRALLNFVDQQIKGHLHFKTVVAYIYERNQPSQNLFTSCNYERWGHLPNISKVNGEYRELKIFGKNYPTA</sequence>
<evidence type="ECO:0000256" key="2">
    <source>
        <dbReference type="ARBA" id="ARBA00023315"/>
    </source>
</evidence>
<dbReference type="SUPFAM" id="SSF55729">
    <property type="entry name" value="Acyl-CoA N-acyltransferases (Nat)"/>
    <property type="match status" value="1"/>
</dbReference>
<reference evidence="4 5" key="1">
    <citation type="journal article" date="2015" name="Genome Announc.">
        <title>Expanding the biotechnology potential of lactobacilli through comparative genomics of 213 strains and associated genera.</title>
        <authorList>
            <person name="Sun Z."/>
            <person name="Harris H.M."/>
            <person name="McCann A."/>
            <person name="Guo C."/>
            <person name="Argimon S."/>
            <person name="Zhang W."/>
            <person name="Yang X."/>
            <person name="Jeffery I.B."/>
            <person name="Cooney J.C."/>
            <person name="Kagawa T.F."/>
            <person name="Liu W."/>
            <person name="Song Y."/>
            <person name="Salvetti E."/>
            <person name="Wrobel A."/>
            <person name="Rasinkangas P."/>
            <person name="Parkhill J."/>
            <person name="Rea M.C."/>
            <person name="O'Sullivan O."/>
            <person name="Ritari J."/>
            <person name="Douillard F.P."/>
            <person name="Paul Ross R."/>
            <person name="Yang R."/>
            <person name="Briner A.E."/>
            <person name="Felis G.E."/>
            <person name="de Vos W.M."/>
            <person name="Barrangou R."/>
            <person name="Klaenhammer T.R."/>
            <person name="Caufield P.W."/>
            <person name="Cui Y."/>
            <person name="Zhang H."/>
            <person name="O'Toole P.W."/>
        </authorList>
    </citation>
    <scope>NUCLEOTIDE SEQUENCE [LARGE SCALE GENOMIC DNA]</scope>
    <source>
        <strain evidence="4 5">DSM 6035</strain>
    </source>
</reference>
<evidence type="ECO:0000256" key="1">
    <source>
        <dbReference type="ARBA" id="ARBA00022679"/>
    </source>
</evidence>
<dbReference type="OrthoDB" id="9798006at2"/>
<gene>
    <name evidence="4" type="ORF">FD32_GL000395</name>
</gene>
<dbReference type="Pfam" id="PF00583">
    <property type="entry name" value="Acetyltransf_1"/>
    <property type="match status" value="1"/>
</dbReference>
<evidence type="ECO:0000259" key="3">
    <source>
        <dbReference type="PROSITE" id="PS51186"/>
    </source>
</evidence>
<dbReference type="PANTHER" id="PTHR43072">
    <property type="entry name" value="N-ACETYLTRANSFERASE"/>
    <property type="match status" value="1"/>
</dbReference>
<protein>
    <submittedName>
        <fullName evidence="4">Acetyltransferase, GNAT family</fullName>
    </submittedName>
</protein>
<dbReference type="AlphaFoldDB" id="A0A0R1XJ82"/>
<dbReference type="CDD" id="cd04301">
    <property type="entry name" value="NAT_SF"/>
    <property type="match status" value="1"/>
</dbReference>
<dbReference type="InterPro" id="IPR016181">
    <property type="entry name" value="Acyl_CoA_acyltransferase"/>
</dbReference>
<name>A0A0R1XJ82_9LACO</name>
<keyword evidence="1 4" id="KW-0808">Transferase</keyword>
<accession>A0A0R1XJ82</accession>
<feature type="domain" description="N-acetyltransferase" evidence="3">
    <location>
        <begin position="7"/>
        <end position="165"/>
    </location>
</feature>
<dbReference type="Gene3D" id="3.40.630.30">
    <property type="match status" value="1"/>
</dbReference>
<dbReference type="STRING" id="1423782.FD32_GL000395"/>